<organism evidence="1 2">
    <name type="scientific">Lithospermum erythrorhizon</name>
    <name type="common">Purple gromwell</name>
    <name type="synonym">Lithospermum officinale var. erythrorhizon</name>
    <dbReference type="NCBI Taxonomy" id="34254"/>
    <lineage>
        <taxon>Eukaryota</taxon>
        <taxon>Viridiplantae</taxon>
        <taxon>Streptophyta</taxon>
        <taxon>Embryophyta</taxon>
        <taxon>Tracheophyta</taxon>
        <taxon>Spermatophyta</taxon>
        <taxon>Magnoliopsida</taxon>
        <taxon>eudicotyledons</taxon>
        <taxon>Gunneridae</taxon>
        <taxon>Pentapetalae</taxon>
        <taxon>asterids</taxon>
        <taxon>lamiids</taxon>
        <taxon>Boraginales</taxon>
        <taxon>Boraginaceae</taxon>
        <taxon>Boraginoideae</taxon>
        <taxon>Lithospermeae</taxon>
        <taxon>Lithospermum</taxon>
    </lineage>
</organism>
<dbReference type="EMBL" id="BAABME010018438">
    <property type="protein sequence ID" value="GAA0153826.1"/>
    <property type="molecule type" value="Genomic_DNA"/>
</dbReference>
<evidence type="ECO:0000313" key="1">
    <source>
        <dbReference type="EMBL" id="GAA0153826.1"/>
    </source>
</evidence>
<evidence type="ECO:0000313" key="2">
    <source>
        <dbReference type="Proteomes" id="UP001454036"/>
    </source>
</evidence>
<proteinExistence type="predicted"/>
<reference evidence="1 2" key="1">
    <citation type="submission" date="2024-01" db="EMBL/GenBank/DDBJ databases">
        <title>The complete chloroplast genome sequence of Lithospermum erythrorhizon: insights into the phylogenetic relationship among Boraginaceae species and the maternal lineages of purple gromwells.</title>
        <authorList>
            <person name="Okada T."/>
            <person name="Watanabe K."/>
        </authorList>
    </citation>
    <scope>NUCLEOTIDE SEQUENCE [LARGE SCALE GENOMIC DNA]</scope>
</reference>
<comment type="caution">
    <text evidence="1">The sequence shown here is derived from an EMBL/GenBank/DDBJ whole genome shotgun (WGS) entry which is preliminary data.</text>
</comment>
<gene>
    <name evidence="1" type="ORF">LIER_37744</name>
</gene>
<accession>A0AAV3PRN1</accession>
<name>A0AAV3PRN1_LITER</name>
<dbReference type="AlphaFoldDB" id="A0AAV3PRN1"/>
<sequence length="129" mass="14468">MDLNRKKELHERSFNQRNSELNLSGIQDKIVFIQEGVAGYAKGEGNDLTTGVREGGVYRRGRTNQTPSRNWVSGRALKVFPSVDHAFAFAGEVCSIPDLQLESEGFQENKVKMRCFLCNENGLIRCPSC</sequence>
<protein>
    <submittedName>
        <fullName evidence="1">Uncharacterized protein</fullName>
    </submittedName>
</protein>
<dbReference type="Proteomes" id="UP001454036">
    <property type="component" value="Unassembled WGS sequence"/>
</dbReference>
<keyword evidence="2" id="KW-1185">Reference proteome</keyword>